<accession>A0A8S1XGA4</accession>
<name>A0A8S1XGA4_9CILI</name>
<dbReference type="OrthoDB" id="290266at2759"/>
<keyword evidence="3" id="KW-1185">Reference proteome</keyword>
<protein>
    <recommendedName>
        <fullName evidence="4">Transmembrane protein</fullName>
    </recommendedName>
</protein>
<sequence length="1406" mass="165671">MMFILLLIPCVINAKSNFINIGKTYDGQFNFKTDHSLGHSYYFEISELLNNADIIIIVSQQTPQGDPNIFLSLLNPEPYSIEQSELGYCQSQGSDLCVIDKKHIQIDKPYYIGITCSEDCQYTLKVNYDQEQIMLMNDLLRFKMNERISSQIVRIQINHTLNIEELEITGRIINYFEIENPFHMYLNLGDILPTSQESDYVGKDFWHGHKYLILPWITIQNSSILTIIVESQIGSLIELQTQTYEKIRKSVYESIIQGEVKLNQFHHYQIDKKQNQNPQNYLQIQLKPYSGLFTVYFNFQQDLPQNLEDCEYKYIINQTSIISFSDMDLIKYDNIEFIDIIIYGNELSSYQFKVSPQNNQCIINQNVNYQGRVYKDQLLSFFLDARNDIMSGKLNLQMESENNNVVIIIKKSMFQQEVITNDNIKNMDKLESENPSSLFIFTKKDKQNLLFELDFPIISQNVQIGLYSIGIFLNESDKNFSSYSFILKSELQFKRLKDNTPYKSVITKESYSYFQYVLNPIEYLEEIQIMLTSIQGTPILLSSTQDYPNETHYEQIGENNLITYYFKETLQNNQVYFISVYCQTAGIFTITVIIKTNNINQEKLGAYPWEYTQIFQGDSQYHVLNNQTVGLFKIDLTEQLEMKQRQFYGLNKKKKLISIHILSPLGGIMMYGFVSPSTNRNNSIWSNPKEISVKLNQLNGEQTVFLRIELQEHYNYSTYKIALHSQFQSTNHIQEIIENEHYFGYIDQKGQLLLFRYYQKYDYSIIKNSEDKENDVRITVFIRNENLSSQESTLLIPKEKLEDIECRKEDQELNYCSFLIQITTRKPSFYTLIISHENNQISLHMDQIIHHKLPKENDHYYSFIDERDSNIIVRNLNHNVQLQILVTLFQPLNIQTNIEYPYPQNETQSNLLKISKNFKGFHISSVSIFKDDIAKTHNCSTRCMIAITIRQIPNFNYIIDSNSVYSIIYSSGSRQLSLKSFLPGKISKGYTAYYSVQITEEDVELIIFLEESNLCNATIIISKDEFPNEEKHDWVYHHLDQKNISISNYNNNIYENMKGYYYIGVLGESECNYYITYYLSDPKVKQPQEQLQDDNFQIPYLLIQNQQQTINSIDPILWKFECKTLGRLLIQLQYLPYNINIIGLHDTDRYNQNYTPIEIIFKNDLQLIGYFQIQKIGFYYLQTSIENQIIDIVSEPIYQIRVSLIRDDSILPDFQSFTKNFISEIIQSDDETIINVNPLRIELMNSSFEVEQIKYVLLFGDSNSNNKSVYFQYINNIDNVKQQKRQIQQFNTRTTKIVSKRYLDTNLSFICQDIQYINTTYSIHAIATVTLYNLERIEIDYFYDQKFFMINQSMGYQFIFGIIVLIIIIIVILLIIFRKWQERRKVSLVNNVQQNSIEMIFKNIDQ</sequence>
<keyword evidence="1" id="KW-1133">Transmembrane helix</keyword>
<organism evidence="2 3">
    <name type="scientific">Paramecium pentaurelia</name>
    <dbReference type="NCBI Taxonomy" id="43138"/>
    <lineage>
        <taxon>Eukaryota</taxon>
        <taxon>Sar</taxon>
        <taxon>Alveolata</taxon>
        <taxon>Ciliophora</taxon>
        <taxon>Intramacronucleata</taxon>
        <taxon>Oligohymenophorea</taxon>
        <taxon>Peniculida</taxon>
        <taxon>Parameciidae</taxon>
        <taxon>Paramecium</taxon>
    </lineage>
</organism>
<evidence type="ECO:0008006" key="4">
    <source>
        <dbReference type="Google" id="ProtNLM"/>
    </source>
</evidence>
<dbReference type="EMBL" id="CAJJDO010000123">
    <property type="protein sequence ID" value="CAD8199993.1"/>
    <property type="molecule type" value="Genomic_DNA"/>
</dbReference>
<evidence type="ECO:0000313" key="3">
    <source>
        <dbReference type="Proteomes" id="UP000689195"/>
    </source>
</evidence>
<evidence type="ECO:0000256" key="1">
    <source>
        <dbReference type="SAM" id="Phobius"/>
    </source>
</evidence>
<feature type="transmembrane region" description="Helical" evidence="1">
    <location>
        <begin position="1354"/>
        <end position="1377"/>
    </location>
</feature>
<dbReference type="Proteomes" id="UP000689195">
    <property type="component" value="Unassembled WGS sequence"/>
</dbReference>
<reference evidence="2" key="1">
    <citation type="submission" date="2021-01" db="EMBL/GenBank/DDBJ databases">
        <authorList>
            <consortium name="Genoscope - CEA"/>
            <person name="William W."/>
        </authorList>
    </citation>
    <scope>NUCLEOTIDE SEQUENCE</scope>
</reference>
<keyword evidence="1" id="KW-0472">Membrane</keyword>
<comment type="caution">
    <text evidence="2">The sequence shown here is derived from an EMBL/GenBank/DDBJ whole genome shotgun (WGS) entry which is preliminary data.</text>
</comment>
<evidence type="ECO:0000313" key="2">
    <source>
        <dbReference type="EMBL" id="CAD8199993.1"/>
    </source>
</evidence>
<keyword evidence="1" id="KW-0812">Transmembrane</keyword>
<gene>
    <name evidence="2" type="ORF">PPENT_87.1.T1230059</name>
</gene>
<proteinExistence type="predicted"/>